<evidence type="ECO:0000256" key="6">
    <source>
        <dbReference type="SAM" id="Phobius"/>
    </source>
</evidence>
<dbReference type="GO" id="GO:0016020">
    <property type="term" value="C:membrane"/>
    <property type="evidence" value="ECO:0007669"/>
    <property type="project" value="UniProtKB-SubCell"/>
</dbReference>
<evidence type="ECO:0000256" key="4">
    <source>
        <dbReference type="ARBA" id="ARBA00022989"/>
    </source>
</evidence>
<evidence type="ECO:0000256" key="3">
    <source>
        <dbReference type="ARBA" id="ARBA00022692"/>
    </source>
</evidence>
<dbReference type="PANTHER" id="PTHR31885:SF6">
    <property type="entry name" value="GH04784P"/>
    <property type="match status" value="1"/>
</dbReference>
<comment type="caution">
    <text evidence="7">The sequence shown here is derived from an EMBL/GenBank/DDBJ whole genome shotgun (WGS) entry which is preliminary data.</text>
</comment>
<dbReference type="AlphaFoldDB" id="A0A271VS01"/>
<name>A0A271VS01_VIBMT</name>
<dbReference type="RefSeq" id="WP_081022297.1">
    <property type="nucleotide sequence ID" value="NZ_LBGR01000008.1"/>
</dbReference>
<feature type="transmembrane region" description="Helical" evidence="6">
    <location>
        <begin position="129"/>
        <end position="148"/>
    </location>
</feature>
<keyword evidence="4 6" id="KW-1133">Transmembrane helix</keyword>
<evidence type="ECO:0000313" key="8">
    <source>
        <dbReference type="Proteomes" id="UP000216173"/>
    </source>
</evidence>
<protein>
    <recommendedName>
        <fullName evidence="9">Lysoplasmalogenase</fullName>
    </recommendedName>
</protein>
<dbReference type="Pfam" id="PF07947">
    <property type="entry name" value="YhhN"/>
    <property type="match status" value="1"/>
</dbReference>
<dbReference type="InterPro" id="IPR012506">
    <property type="entry name" value="TMEM86B-like"/>
</dbReference>
<evidence type="ECO:0008006" key="9">
    <source>
        <dbReference type="Google" id="ProtNLM"/>
    </source>
</evidence>
<dbReference type="PANTHER" id="PTHR31885">
    <property type="entry name" value="GH04784P"/>
    <property type="match status" value="1"/>
</dbReference>
<dbReference type="GO" id="GO:0016787">
    <property type="term" value="F:hydrolase activity"/>
    <property type="evidence" value="ECO:0007669"/>
    <property type="project" value="TreeGrafter"/>
</dbReference>
<keyword evidence="3 6" id="KW-0812">Transmembrane</keyword>
<evidence type="ECO:0000256" key="2">
    <source>
        <dbReference type="ARBA" id="ARBA00007375"/>
    </source>
</evidence>
<comment type="subcellular location">
    <subcellularLocation>
        <location evidence="1">Membrane</location>
        <topology evidence="1">Multi-pass membrane protein</topology>
    </subcellularLocation>
</comment>
<evidence type="ECO:0000313" key="7">
    <source>
        <dbReference type="EMBL" id="PAR20851.1"/>
    </source>
</evidence>
<feature type="transmembrane region" description="Helical" evidence="6">
    <location>
        <begin position="160"/>
        <end position="178"/>
    </location>
</feature>
<reference evidence="8" key="1">
    <citation type="submission" date="2017-07" db="EMBL/GenBank/DDBJ databases">
        <authorList>
            <person name="Boucher Y."/>
            <person name="Orata F.D."/>
        </authorList>
    </citation>
    <scope>NUCLEOTIDE SEQUENCE [LARGE SCALE GENOMIC DNA]</scope>
    <source>
        <strain evidence="8">OYP9E10</strain>
    </source>
</reference>
<accession>A0A271VS01</accession>
<feature type="transmembrane region" description="Helical" evidence="6">
    <location>
        <begin position="54"/>
        <end position="72"/>
    </location>
</feature>
<dbReference type="Proteomes" id="UP000216173">
    <property type="component" value="Unassembled WGS sequence"/>
</dbReference>
<dbReference type="EMBL" id="NMSH01000013">
    <property type="protein sequence ID" value="PAR20851.1"/>
    <property type="molecule type" value="Genomic_DNA"/>
</dbReference>
<organism evidence="7 8">
    <name type="scientific">Vibrio metoecus</name>
    <dbReference type="NCBI Taxonomy" id="1481663"/>
    <lineage>
        <taxon>Bacteria</taxon>
        <taxon>Pseudomonadati</taxon>
        <taxon>Pseudomonadota</taxon>
        <taxon>Gammaproteobacteria</taxon>
        <taxon>Vibrionales</taxon>
        <taxon>Vibrionaceae</taxon>
        <taxon>Vibrio</taxon>
    </lineage>
</organism>
<evidence type="ECO:0000256" key="5">
    <source>
        <dbReference type="ARBA" id="ARBA00023136"/>
    </source>
</evidence>
<proteinExistence type="inferred from homology"/>
<feature type="transmembrane region" description="Helical" evidence="6">
    <location>
        <begin position="29"/>
        <end position="48"/>
    </location>
</feature>
<keyword evidence="5 6" id="KW-0472">Membrane</keyword>
<gene>
    <name evidence="7" type="ORF">CGU03_09915</name>
</gene>
<sequence>MCMLSWISVVLSGFISISAYGHQKVKQAVFFRVLSLLLLVLIIWTQHVSATSELIWISLGLMVSMLAHGARLNVRYHRASFVLFLVAQLFFSKAFWVQLSGAMVWWLPALLVAASIVAFFLLLPQIDTLIFPVTIMGLMLVQMTWAAGELWLQEASLASGAGFFGCLLYILSATLLAIHDYRRPLPLGHALISSSYLAAQALISASIIL</sequence>
<feature type="transmembrane region" description="Helical" evidence="6">
    <location>
        <begin position="103"/>
        <end position="122"/>
    </location>
</feature>
<evidence type="ECO:0000256" key="1">
    <source>
        <dbReference type="ARBA" id="ARBA00004141"/>
    </source>
</evidence>
<comment type="similarity">
    <text evidence="2">Belongs to the TMEM86 family.</text>
</comment>
<feature type="transmembrane region" description="Helical" evidence="6">
    <location>
        <begin position="190"/>
        <end position="208"/>
    </location>
</feature>
<feature type="transmembrane region" description="Helical" evidence="6">
    <location>
        <begin position="6"/>
        <end position="22"/>
    </location>
</feature>
<feature type="transmembrane region" description="Helical" evidence="6">
    <location>
        <begin position="79"/>
        <end position="97"/>
    </location>
</feature>